<accession>A0A3D9HD60</accession>
<evidence type="ECO:0008006" key="3">
    <source>
        <dbReference type="Google" id="ProtNLM"/>
    </source>
</evidence>
<gene>
    <name evidence="1" type="ORF">DFQ10_101984</name>
</gene>
<dbReference type="NCBIfam" id="NF047658">
    <property type="entry name" value="HYC_CC_PP"/>
    <property type="match status" value="1"/>
</dbReference>
<dbReference type="Proteomes" id="UP000256980">
    <property type="component" value="Unassembled WGS sequence"/>
</dbReference>
<keyword evidence="2" id="KW-1185">Reference proteome</keyword>
<sequence>MKFSYTHKTISIALSFLVLFSTLSLTIEKHFCGDVLIDVAIFSESEKCGMEMSKITDVETVKKDCCKDEVDVIEGLSEVTVNSYEDLDTTLKHVLFAYSYSYVNLFEDLPNITIPHNGYFPPMLIKDIQRLDETYLI</sequence>
<dbReference type="Pfam" id="PF26622">
    <property type="entry name" value="DUF8199"/>
    <property type="match status" value="1"/>
</dbReference>
<proteinExistence type="predicted"/>
<dbReference type="InterPro" id="IPR058512">
    <property type="entry name" value="DUF8199"/>
</dbReference>
<dbReference type="RefSeq" id="WP_115816226.1">
    <property type="nucleotide sequence ID" value="NZ_CANKZP010000001.1"/>
</dbReference>
<protein>
    <recommendedName>
        <fullName evidence="3">Secreted protein</fullName>
    </recommendedName>
</protein>
<evidence type="ECO:0000313" key="1">
    <source>
        <dbReference type="EMBL" id="RED47201.1"/>
    </source>
</evidence>
<reference evidence="1 2" key="1">
    <citation type="submission" date="2018-07" db="EMBL/GenBank/DDBJ databases">
        <title>Genomic Encyclopedia of Type Strains, Phase III (KMG-III): the genomes of soil and plant-associated and newly described type strains.</title>
        <authorList>
            <person name="Whitman W."/>
        </authorList>
    </citation>
    <scope>NUCLEOTIDE SEQUENCE [LARGE SCALE GENOMIC DNA]</scope>
    <source>
        <strain evidence="1 2">CECT 7946</strain>
    </source>
</reference>
<organism evidence="1 2">
    <name type="scientific">Winogradskyella eximia</name>
    <dbReference type="NCBI Taxonomy" id="262006"/>
    <lineage>
        <taxon>Bacteria</taxon>
        <taxon>Pseudomonadati</taxon>
        <taxon>Bacteroidota</taxon>
        <taxon>Flavobacteriia</taxon>
        <taxon>Flavobacteriales</taxon>
        <taxon>Flavobacteriaceae</taxon>
        <taxon>Winogradskyella</taxon>
    </lineage>
</organism>
<dbReference type="AlphaFoldDB" id="A0A3D9HD60"/>
<dbReference type="EMBL" id="QRDV01000001">
    <property type="protein sequence ID" value="RED47201.1"/>
    <property type="molecule type" value="Genomic_DNA"/>
</dbReference>
<comment type="caution">
    <text evidence="1">The sequence shown here is derived from an EMBL/GenBank/DDBJ whole genome shotgun (WGS) entry which is preliminary data.</text>
</comment>
<name>A0A3D9HD60_9FLAO</name>
<dbReference type="InterPro" id="IPR058060">
    <property type="entry name" value="HYC_CC_PP"/>
</dbReference>
<dbReference type="OrthoDB" id="1493875at2"/>
<evidence type="ECO:0000313" key="2">
    <source>
        <dbReference type="Proteomes" id="UP000256980"/>
    </source>
</evidence>